<keyword evidence="3" id="KW-1185">Reference proteome</keyword>
<evidence type="ECO:0000313" key="2">
    <source>
        <dbReference type="EMBL" id="KAJ0217410.1"/>
    </source>
</evidence>
<dbReference type="Proteomes" id="UP000235145">
    <property type="component" value="Unassembled WGS sequence"/>
</dbReference>
<gene>
    <name evidence="2" type="ORF">LSAT_V11C300151540</name>
</gene>
<dbReference type="AlphaFoldDB" id="A0A9R1W7B0"/>
<protein>
    <submittedName>
        <fullName evidence="2">Uncharacterized protein</fullName>
    </submittedName>
</protein>
<feature type="compositionally biased region" description="Acidic residues" evidence="1">
    <location>
        <begin position="72"/>
        <end position="90"/>
    </location>
</feature>
<accession>A0A9R1W7B0</accession>
<feature type="compositionally biased region" description="Pro residues" evidence="1">
    <location>
        <begin position="42"/>
        <end position="52"/>
    </location>
</feature>
<proteinExistence type="predicted"/>
<comment type="caution">
    <text evidence="2">The sequence shown here is derived from an EMBL/GenBank/DDBJ whole genome shotgun (WGS) entry which is preliminary data.</text>
</comment>
<feature type="region of interest" description="Disordered" evidence="1">
    <location>
        <begin position="42"/>
        <end position="90"/>
    </location>
</feature>
<dbReference type="EMBL" id="NBSK02000003">
    <property type="protein sequence ID" value="KAJ0217410.1"/>
    <property type="molecule type" value="Genomic_DNA"/>
</dbReference>
<evidence type="ECO:0000313" key="3">
    <source>
        <dbReference type="Proteomes" id="UP000235145"/>
    </source>
</evidence>
<name>A0A9R1W7B0_LACSA</name>
<reference evidence="2 3" key="1">
    <citation type="journal article" date="2017" name="Nat. Commun.">
        <title>Genome assembly with in vitro proximity ligation data and whole-genome triplication in lettuce.</title>
        <authorList>
            <person name="Reyes-Chin-Wo S."/>
            <person name="Wang Z."/>
            <person name="Yang X."/>
            <person name="Kozik A."/>
            <person name="Arikit S."/>
            <person name="Song C."/>
            <person name="Xia L."/>
            <person name="Froenicke L."/>
            <person name="Lavelle D.O."/>
            <person name="Truco M.J."/>
            <person name="Xia R."/>
            <person name="Zhu S."/>
            <person name="Xu C."/>
            <person name="Xu H."/>
            <person name="Xu X."/>
            <person name="Cox K."/>
            <person name="Korf I."/>
            <person name="Meyers B.C."/>
            <person name="Michelmore R.W."/>
        </authorList>
    </citation>
    <scope>NUCLEOTIDE SEQUENCE [LARGE SCALE GENOMIC DNA]</scope>
    <source>
        <strain evidence="3">cv. Salinas</strain>
        <tissue evidence="2">Seedlings</tissue>
    </source>
</reference>
<sequence>MEPEDIHELAFYLIVAYEERCWIMTSVSAMLRYLGMDHPPFPRAGPYVPPLSQPQGVVHDGVGPSGTHPGDTDNDEDTVGDEDEYERNDE</sequence>
<evidence type="ECO:0000256" key="1">
    <source>
        <dbReference type="SAM" id="MobiDB-lite"/>
    </source>
</evidence>
<organism evidence="2 3">
    <name type="scientific">Lactuca sativa</name>
    <name type="common">Garden lettuce</name>
    <dbReference type="NCBI Taxonomy" id="4236"/>
    <lineage>
        <taxon>Eukaryota</taxon>
        <taxon>Viridiplantae</taxon>
        <taxon>Streptophyta</taxon>
        <taxon>Embryophyta</taxon>
        <taxon>Tracheophyta</taxon>
        <taxon>Spermatophyta</taxon>
        <taxon>Magnoliopsida</taxon>
        <taxon>eudicotyledons</taxon>
        <taxon>Gunneridae</taxon>
        <taxon>Pentapetalae</taxon>
        <taxon>asterids</taxon>
        <taxon>campanulids</taxon>
        <taxon>Asterales</taxon>
        <taxon>Asteraceae</taxon>
        <taxon>Cichorioideae</taxon>
        <taxon>Cichorieae</taxon>
        <taxon>Lactucinae</taxon>
        <taxon>Lactuca</taxon>
    </lineage>
</organism>